<keyword evidence="3 6" id="KW-0378">Hydrolase</keyword>
<dbReference type="InterPro" id="IPR019826">
    <property type="entry name" value="Carboxylesterase_B_AS"/>
</dbReference>
<dbReference type="PROSITE" id="PS00122">
    <property type="entry name" value="CARBOXYLESTERASE_B_1"/>
    <property type="match status" value="1"/>
</dbReference>
<organism evidence="8 9">
    <name type="scientific">Diabrotica virgifera virgifera</name>
    <name type="common">western corn rootworm</name>
    <dbReference type="NCBI Taxonomy" id="50390"/>
    <lineage>
        <taxon>Eukaryota</taxon>
        <taxon>Metazoa</taxon>
        <taxon>Ecdysozoa</taxon>
        <taxon>Arthropoda</taxon>
        <taxon>Hexapoda</taxon>
        <taxon>Insecta</taxon>
        <taxon>Pterygota</taxon>
        <taxon>Neoptera</taxon>
        <taxon>Endopterygota</taxon>
        <taxon>Coleoptera</taxon>
        <taxon>Polyphaga</taxon>
        <taxon>Cucujiformia</taxon>
        <taxon>Chrysomeloidea</taxon>
        <taxon>Chrysomelidae</taxon>
        <taxon>Galerucinae</taxon>
        <taxon>Diabroticina</taxon>
        <taxon>Diabroticites</taxon>
        <taxon>Diabrotica</taxon>
    </lineage>
</organism>
<name>A0ABM5JL31_DIAVI</name>
<evidence type="ECO:0000256" key="4">
    <source>
        <dbReference type="ARBA" id="ARBA00023157"/>
    </source>
</evidence>
<dbReference type="PANTHER" id="PTHR43142:SF1">
    <property type="entry name" value="CARBOXYLIC ESTER HYDROLASE"/>
    <property type="match status" value="1"/>
</dbReference>
<evidence type="ECO:0000256" key="1">
    <source>
        <dbReference type="ARBA" id="ARBA00005964"/>
    </source>
</evidence>
<dbReference type="PROSITE" id="PS00941">
    <property type="entry name" value="CARBOXYLESTERASE_B_2"/>
    <property type="match status" value="1"/>
</dbReference>
<feature type="chain" id="PRO_5045000580" description="Carboxylic ester hydrolase" evidence="6">
    <location>
        <begin position="24"/>
        <end position="552"/>
    </location>
</feature>
<dbReference type="PANTHER" id="PTHR43142">
    <property type="entry name" value="CARBOXYLIC ESTER HYDROLASE"/>
    <property type="match status" value="1"/>
</dbReference>
<dbReference type="Pfam" id="PF00135">
    <property type="entry name" value="COesterase"/>
    <property type="match status" value="1"/>
</dbReference>
<keyword evidence="4" id="KW-1015">Disulfide bond</keyword>
<dbReference type="SUPFAM" id="SSF53474">
    <property type="entry name" value="alpha/beta-Hydrolases"/>
    <property type="match status" value="1"/>
</dbReference>
<dbReference type="Proteomes" id="UP001652700">
    <property type="component" value="Unplaced"/>
</dbReference>
<dbReference type="InterPro" id="IPR002018">
    <property type="entry name" value="CarbesteraseB"/>
</dbReference>
<protein>
    <recommendedName>
        <fullName evidence="6">Carboxylic ester hydrolase</fullName>
        <ecNumber evidence="6">3.1.1.-</ecNumber>
    </recommendedName>
</protein>
<proteinExistence type="inferred from homology"/>
<accession>A0ABM5JL31</accession>
<dbReference type="Gene3D" id="3.40.50.1820">
    <property type="entry name" value="alpha/beta hydrolase"/>
    <property type="match status" value="1"/>
</dbReference>
<dbReference type="GeneID" id="126879535"/>
<dbReference type="InterPro" id="IPR019819">
    <property type="entry name" value="Carboxylesterase_B_CS"/>
</dbReference>
<evidence type="ECO:0000313" key="9">
    <source>
        <dbReference type="Proteomes" id="UP001652700"/>
    </source>
</evidence>
<evidence type="ECO:0000256" key="6">
    <source>
        <dbReference type="RuleBase" id="RU361235"/>
    </source>
</evidence>
<evidence type="ECO:0000256" key="2">
    <source>
        <dbReference type="ARBA" id="ARBA00022487"/>
    </source>
</evidence>
<reference evidence="8" key="1">
    <citation type="submission" date="2025-05" db="UniProtKB">
        <authorList>
            <consortium name="EnsemblMetazoa"/>
        </authorList>
    </citation>
    <scope>IDENTIFICATION</scope>
</reference>
<dbReference type="EC" id="3.1.1.-" evidence="6"/>
<comment type="similarity">
    <text evidence="1 6">Belongs to the type-B carboxylesterase/lipase family.</text>
</comment>
<keyword evidence="5" id="KW-0325">Glycoprotein</keyword>
<sequence length="552" mass="61775">MIMNAIKLLQLFLLVATIEKSATRSFKDDGTIVHLDEGKIRGHILKSENGNDYYAFQEIPYAEPPVGENRFQLPKLPKPWTGVLDATRNTKICFQDIPLYKNLEISEDCLYINVYTPEQPGSNKRLPVLLWIHGGAFALGGGTFEYVGPKYVMDAGIVVVSFNYRLGPFGFVGTNDGVIPLNLGLKDQKLAMEWVNKNIHLFGGNPDHVTIAGQSAGSISVGYHLTGPWENDKQLFHAAIMQSGSPVSGWLTQEDETSSALALGRAVDSHFATKDTKELLKVLQKAKARDILYARPTSGVSTEAEGPFSYGGFEAFLSGNYKKVPVLIGFNSEETAPQAILNGVAAILLGSVDRNPGQLVDRRINMSPEDRATAGSLLKQLYTRNTSFREDFGGYIRHSSDQLFANGICKQVELASPNMPNYLYQFAYKGEIGQETWFLPFLPPDVEKVAHVEDTHYLWDDGSTTDLSKFPKSDQLVLHKYVKLWTNFVKFYNPTPKSDAFLDNVIWEPSEPNSLRYLNINETLSMQENPRQYKEVNEIMEKYMQPPFVLFG</sequence>
<evidence type="ECO:0000256" key="5">
    <source>
        <dbReference type="ARBA" id="ARBA00023180"/>
    </source>
</evidence>
<evidence type="ECO:0000256" key="3">
    <source>
        <dbReference type="ARBA" id="ARBA00022801"/>
    </source>
</evidence>
<evidence type="ECO:0000313" key="8">
    <source>
        <dbReference type="EnsemblMetazoa" id="XP_050498646.1"/>
    </source>
</evidence>
<keyword evidence="9" id="KW-1185">Reference proteome</keyword>
<dbReference type="InterPro" id="IPR029058">
    <property type="entry name" value="AB_hydrolase_fold"/>
</dbReference>
<keyword evidence="2" id="KW-0719">Serine esterase</keyword>
<keyword evidence="6" id="KW-0732">Signal</keyword>
<feature type="domain" description="Carboxylesterase type B" evidence="7">
    <location>
        <begin position="31"/>
        <end position="532"/>
    </location>
</feature>
<dbReference type="RefSeq" id="XP_050498646.1">
    <property type="nucleotide sequence ID" value="XM_050642689.1"/>
</dbReference>
<dbReference type="EnsemblMetazoa" id="XM_050642689.1">
    <property type="protein sequence ID" value="XP_050498646.1"/>
    <property type="gene ID" value="LOC126879535"/>
</dbReference>
<feature type="signal peptide" evidence="6">
    <location>
        <begin position="1"/>
        <end position="23"/>
    </location>
</feature>
<evidence type="ECO:0000259" key="7">
    <source>
        <dbReference type="Pfam" id="PF00135"/>
    </source>
</evidence>